<keyword evidence="1" id="KW-0472">Membrane</keyword>
<evidence type="ECO:0000313" key="3">
    <source>
        <dbReference type="Proteomes" id="UP001431429"/>
    </source>
</evidence>
<dbReference type="Pfam" id="PF02667">
    <property type="entry name" value="SCFA_trans"/>
    <property type="match status" value="1"/>
</dbReference>
<proteinExistence type="predicted"/>
<dbReference type="InterPro" id="IPR006160">
    <property type="entry name" value="SCFA_transpt_AtoE"/>
</dbReference>
<dbReference type="Proteomes" id="UP001431429">
    <property type="component" value="Unassembled WGS sequence"/>
</dbReference>
<accession>A0ABT0UYG4</accession>
<protein>
    <submittedName>
        <fullName evidence="2">TIGR00366 family protein</fullName>
    </submittedName>
</protein>
<feature type="transmembrane region" description="Helical" evidence="1">
    <location>
        <begin position="41"/>
        <end position="61"/>
    </location>
</feature>
<feature type="transmembrane region" description="Helical" evidence="1">
    <location>
        <begin position="371"/>
        <end position="389"/>
    </location>
</feature>
<dbReference type="RefSeq" id="WP_250923894.1">
    <property type="nucleotide sequence ID" value="NZ_JAMQAW010000078.1"/>
</dbReference>
<feature type="transmembrane region" description="Helical" evidence="1">
    <location>
        <begin position="289"/>
        <end position="311"/>
    </location>
</feature>
<feature type="transmembrane region" description="Helical" evidence="1">
    <location>
        <begin position="450"/>
        <end position="473"/>
    </location>
</feature>
<comment type="caution">
    <text evidence="2">The sequence shown here is derived from an EMBL/GenBank/DDBJ whole genome shotgun (WGS) entry which is preliminary data.</text>
</comment>
<dbReference type="PANTHER" id="PTHR41983:SF2">
    <property type="entry name" value="SHORT-CHAIN FATTY ACID TRANSPORTER-RELATED"/>
    <property type="match status" value="1"/>
</dbReference>
<evidence type="ECO:0000313" key="2">
    <source>
        <dbReference type="EMBL" id="MCM2393603.1"/>
    </source>
</evidence>
<keyword evidence="1" id="KW-0812">Transmembrane</keyword>
<feature type="transmembrane region" description="Helical" evidence="1">
    <location>
        <begin position="73"/>
        <end position="97"/>
    </location>
</feature>
<sequence length="484" mass="51512">MTARDKGGQQAVAEPEQVEGGFLQRVALRLAAWMERWFPDAFVFALIAVVVTGLGAAAVGAPPKAIVTSFGNGFWDLIVFTMQVSIVAIGGHTVATSPPAARAIDRLCRIPRNGRQAVAFVAAVATLLSLLNWAISLIFSALLVRELARRRLDMDYRAAGAASLLGVGGVWALGLSSAPAQMQANASSMPPALLQISGVLPFSETIFLPQSLLLVGVLTVVTVTVAYFSAPQGTNAVRAADLGVDLTDREQEPEKRSRPGDWLECSRLLSAVIVCAGAAYLVFKVMEAGWLATVSDLNTYNFFFIMLGLALHGTPRKFIRAAMSAIPSVGGVIIQFPFYAGVAAILTQAAAPDGTTLSTTMAHWFSEVATGSLFPPAVAIYSVVLGIFLPSGGGKWIIESPYVMGAAQDAEVHLGWTVQVYNAAEALPNLINPFWMLPVLGVLGLRARHVIGFTFVQFLVHFPIVLVLVWLLAGTLDYEPPVIP</sequence>
<name>A0ABT0UYG4_9ACTN</name>
<evidence type="ECO:0000256" key="1">
    <source>
        <dbReference type="SAM" id="Phobius"/>
    </source>
</evidence>
<keyword evidence="3" id="KW-1185">Reference proteome</keyword>
<feature type="transmembrane region" description="Helical" evidence="1">
    <location>
        <begin position="207"/>
        <end position="228"/>
    </location>
</feature>
<dbReference type="PANTHER" id="PTHR41983">
    <property type="entry name" value="SHORT-CHAIN FATTY ACID TRANSPORTER-RELATED"/>
    <property type="match status" value="1"/>
</dbReference>
<feature type="transmembrane region" description="Helical" evidence="1">
    <location>
        <begin position="332"/>
        <end position="351"/>
    </location>
</feature>
<reference evidence="2" key="1">
    <citation type="submission" date="2022-06" db="EMBL/GenBank/DDBJ databases">
        <title>Genome public.</title>
        <authorList>
            <person name="Sun Q."/>
        </authorList>
    </citation>
    <scope>NUCLEOTIDE SEQUENCE</scope>
    <source>
        <strain evidence="2">CWNU-1</strain>
    </source>
</reference>
<organism evidence="2 3">
    <name type="scientific">Streptomyces albipurpureus</name>
    <dbReference type="NCBI Taxonomy" id="2897419"/>
    <lineage>
        <taxon>Bacteria</taxon>
        <taxon>Bacillati</taxon>
        <taxon>Actinomycetota</taxon>
        <taxon>Actinomycetes</taxon>
        <taxon>Kitasatosporales</taxon>
        <taxon>Streptomycetaceae</taxon>
        <taxon>Streptomyces</taxon>
    </lineage>
</organism>
<feature type="transmembrane region" description="Helical" evidence="1">
    <location>
        <begin position="117"/>
        <end position="144"/>
    </location>
</feature>
<keyword evidence="1" id="KW-1133">Transmembrane helix</keyword>
<gene>
    <name evidence="2" type="ORF">NBG84_35940</name>
</gene>
<dbReference type="EMBL" id="JAMQAW010000078">
    <property type="protein sequence ID" value="MCM2393603.1"/>
    <property type="molecule type" value="Genomic_DNA"/>
</dbReference>